<reference evidence="2 3" key="1">
    <citation type="submission" date="2017-03" db="EMBL/GenBank/DDBJ databases">
        <title>Genomes of endolithic fungi from Antarctica.</title>
        <authorList>
            <person name="Coleine C."/>
            <person name="Masonjones S."/>
            <person name="Stajich J.E."/>
        </authorList>
    </citation>
    <scope>NUCLEOTIDE SEQUENCE [LARGE SCALE GENOMIC DNA]</scope>
    <source>
        <strain evidence="2 3">CCFEE 6314</strain>
    </source>
</reference>
<accession>A0A438NJ74</accession>
<organism evidence="2 3">
    <name type="scientific">Exophiala mesophila</name>
    <name type="common">Black yeast-like fungus</name>
    <dbReference type="NCBI Taxonomy" id="212818"/>
    <lineage>
        <taxon>Eukaryota</taxon>
        <taxon>Fungi</taxon>
        <taxon>Dikarya</taxon>
        <taxon>Ascomycota</taxon>
        <taxon>Pezizomycotina</taxon>
        <taxon>Eurotiomycetes</taxon>
        <taxon>Chaetothyriomycetidae</taxon>
        <taxon>Chaetothyriales</taxon>
        <taxon>Herpotrichiellaceae</taxon>
        <taxon>Exophiala</taxon>
    </lineage>
</organism>
<dbReference type="InterPro" id="IPR027417">
    <property type="entry name" value="P-loop_NTPase"/>
</dbReference>
<evidence type="ECO:0008006" key="4">
    <source>
        <dbReference type="Google" id="ProtNLM"/>
    </source>
</evidence>
<dbReference type="AlphaFoldDB" id="A0A438NJ74"/>
<protein>
    <recommendedName>
        <fullName evidence="4">Nicotinamide riboside kinase</fullName>
    </recommendedName>
</protein>
<sequence length="332" mass="36550">MATTKAESPSTTTLPPLTILLGLSGPSSSGKTTLARLLRTIFHVDRTTGPDSSRPSLSLFIIHQDDFYLTDTLVPVRRISSQEFGTRDLQDWDCVESLDLKLFEDTLCHVQAHGVVPEGSVSKEDENSVGESGVSDEAVEQHGAQIREWFQGLTSGLSDVDTLRDVRICVLDGFLLYPRPPSPPPPGLSSSPTSTSTPSSEDPLSQLHRLTSTLLSPRLFLPTTLPRLLHRRLNRTGYVTLEGFWTDPPGYCQDLVWPNYVRDHAWMYVGGDVNGGEGVFDQKVLAQEGITVCPGAGAWPMSQVLDWAVEKVWAEVERRIKEERGSRGTTGH</sequence>
<evidence type="ECO:0000313" key="2">
    <source>
        <dbReference type="EMBL" id="RVX75778.1"/>
    </source>
</evidence>
<dbReference type="VEuPathDB" id="FungiDB:PV10_01819"/>
<gene>
    <name evidence="2" type="ORF">B0A52_00134</name>
</gene>
<dbReference type="CDD" id="cd02024">
    <property type="entry name" value="NRK1"/>
    <property type="match status" value="1"/>
</dbReference>
<feature type="region of interest" description="Disordered" evidence="1">
    <location>
        <begin position="180"/>
        <end position="205"/>
    </location>
</feature>
<dbReference type="EMBL" id="NAJM01000001">
    <property type="protein sequence ID" value="RVX75778.1"/>
    <property type="molecule type" value="Genomic_DNA"/>
</dbReference>
<dbReference type="Gene3D" id="3.40.50.300">
    <property type="entry name" value="P-loop containing nucleotide triphosphate hydrolases"/>
    <property type="match status" value="1"/>
</dbReference>
<proteinExistence type="predicted"/>
<feature type="compositionally biased region" description="Low complexity" evidence="1">
    <location>
        <begin position="188"/>
        <end position="205"/>
    </location>
</feature>
<dbReference type="Proteomes" id="UP000288859">
    <property type="component" value="Unassembled WGS sequence"/>
</dbReference>
<dbReference type="OrthoDB" id="10041966at2759"/>
<evidence type="ECO:0000256" key="1">
    <source>
        <dbReference type="SAM" id="MobiDB-lite"/>
    </source>
</evidence>
<comment type="caution">
    <text evidence="2">The sequence shown here is derived from an EMBL/GenBank/DDBJ whole genome shotgun (WGS) entry which is preliminary data.</text>
</comment>
<evidence type="ECO:0000313" key="3">
    <source>
        <dbReference type="Proteomes" id="UP000288859"/>
    </source>
</evidence>
<name>A0A438NJ74_EXOME</name>
<dbReference type="SUPFAM" id="SSF52540">
    <property type="entry name" value="P-loop containing nucleoside triphosphate hydrolases"/>
    <property type="match status" value="1"/>
</dbReference>